<comment type="caution">
    <text evidence="3">The sequence shown here is derived from an EMBL/GenBank/DDBJ whole genome shotgun (WGS) entry which is preliminary data.</text>
</comment>
<reference evidence="3 4" key="1">
    <citation type="journal article" date="2015" name="Genome Biol. Evol.">
        <title>Comparative Genomics of a Bacterivorous Green Alga Reveals Evolutionary Causalities and Consequences of Phago-Mixotrophic Mode of Nutrition.</title>
        <authorList>
            <person name="Burns J.A."/>
            <person name="Paasch A."/>
            <person name="Narechania A."/>
            <person name="Kim E."/>
        </authorList>
    </citation>
    <scope>NUCLEOTIDE SEQUENCE [LARGE SCALE GENOMIC DNA]</scope>
    <source>
        <strain evidence="3 4">PLY_AMNH</strain>
    </source>
</reference>
<dbReference type="Proteomes" id="UP001190700">
    <property type="component" value="Unassembled WGS sequence"/>
</dbReference>
<gene>
    <name evidence="3" type="ORF">CYMTET_19021</name>
</gene>
<feature type="transmembrane region" description="Helical" evidence="2">
    <location>
        <begin position="395"/>
        <end position="414"/>
    </location>
</feature>
<keyword evidence="4" id="KW-1185">Reference proteome</keyword>
<keyword evidence="2" id="KW-1133">Transmembrane helix</keyword>
<feature type="region of interest" description="Disordered" evidence="1">
    <location>
        <begin position="44"/>
        <end position="78"/>
    </location>
</feature>
<organism evidence="3 4">
    <name type="scientific">Cymbomonas tetramitiformis</name>
    <dbReference type="NCBI Taxonomy" id="36881"/>
    <lineage>
        <taxon>Eukaryota</taxon>
        <taxon>Viridiplantae</taxon>
        <taxon>Chlorophyta</taxon>
        <taxon>Pyramimonadophyceae</taxon>
        <taxon>Pyramimonadales</taxon>
        <taxon>Pyramimonadaceae</taxon>
        <taxon>Cymbomonas</taxon>
    </lineage>
</organism>
<evidence type="ECO:0000313" key="4">
    <source>
        <dbReference type="Proteomes" id="UP001190700"/>
    </source>
</evidence>
<feature type="non-terminal residue" evidence="3">
    <location>
        <position position="1"/>
    </location>
</feature>
<feature type="transmembrane region" description="Helical" evidence="2">
    <location>
        <begin position="579"/>
        <end position="601"/>
    </location>
</feature>
<dbReference type="EMBL" id="LGRX02008832">
    <property type="protein sequence ID" value="KAK3272694.1"/>
    <property type="molecule type" value="Genomic_DNA"/>
</dbReference>
<keyword evidence="2" id="KW-0472">Membrane</keyword>
<evidence type="ECO:0000313" key="3">
    <source>
        <dbReference type="EMBL" id="KAK3272694.1"/>
    </source>
</evidence>
<proteinExistence type="predicted"/>
<name>A0AAE0G712_9CHLO</name>
<evidence type="ECO:0000256" key="1">
    <source>
        <dbReference type="SAM" id="MobiDB-lite"/>
    </source>
</evidence>
<feature type="compositionally biased region" description="Acidic residues" evidence="1">
    <location>
        <begin position="734"/>
        <end position="768"/>
    </location>
</feature>
<dbReference type="AlphaFoldDB" id="A0AAE0G712"/>
<protein>
    <submittedName>
        <fullName evidence="3">Uncharacterized protein</fullName>
    </submittedName>
</protein>
<accession>A0AAE0G712</accession>
<evidence type="ECO:0000256" key="2">
    <source>
        <dbReference type="SAM" id="Phobius"/>
    </source>
</evidence>
<feature type="transmembrane region" description="Helical" evidence="2">
    <location>
        <begin position="525"/>
        <end position="545"/>
    </location>
</feature>
<sequence>LAAVANKKLAQSGSFLSGETSVPVMESVEGGAEIQRVEELTRGLLASPSGPPEAEYAGQVARESPKAAAADSPGPQRASTLRAKALWKKMQRRTMDLPVERMIGTAIVQAFLGIKAIVSKHDLMEQAQFAEEAPWQMPNNRPFTWYVSAFKVLIGSISKDGWYQRSNLWNAVFLQRVNGSFELSGVLATVLKAGEPLEDLEKNPVALHDVKVLRDALPREMSDIFMDFTQSEVEVADSEIMMHEAWATILVMQWLETVPFSWTENPNDSPEQHVTLRGRSGMFLESIGMKYPRFHALQKEFEEIALRLIEIWTEDHESRILRVYDVKGPKNTDVKELSRTVTELSFQQKWEKVKRMARKNWIVVRRNIKWLAKAHPLGAIFLVTATEPFSRSERILIQTNTFIMMLVFTVWFYYSKAVNCCKDFRVHIDCPLVFEVNEPCLGYDFCAALKDAGSDDMLPDEIMTDPFVCTAFPQSTFTGRMWVILIIVGILTPCTMILSQMFVLAANASIPGHWGVYVTKKAEKVFGPGLTAIMQTIFVTVYALFFNFQKFNKAVAVTFVAIIGLMLKPHHIKRAITFTVHTVNGIYCAVVGAFSMMWHFIRGTKRKTELTAEEELLNKVHLISPVEQYLQKMAYACILVAWFMCAWSLLTFSMLIREMMGSKAEQELIASWAEVLAVEMFGKEAIKLICVRLFVDGLMQKAERLFTGQDHPAFPWYEKYIMTVIMANAKDADDTGDQDMGDDADADGGGDDEVAGGDDEAGGAEIDI</sequence>
<feature type="transmembrane region" description="Helical" evidence="2">
    <location>
        <begin position="482"/>
        <end position="504"/>
    </location>
</feature>
<feature type="region of interest" description="Disordered" evidence="1">
    <location>
        <begin position="733"/>
        <end position="768"/>
    </location>
</feature>
<keyword evidence="2" id="KW-0812">Transmembrane</keyword>
<feature type="transmembrane region" description="Helical" evidence="2">
    <location>
        <begin position="633"/>
        <end position="656"/>
    </location>
</feature>
<feature type="transmembrane region" description="Helical" evidence="2">
    <location>
        <begin position="551"/>
        <end position="567"/>
    </location>
</feature>